<dbReference type="Proteomes" id="UP000241818">
    <property type="component" value="Unassembled WGS sequence"/>
</dbReference>
<dbReference type="AlphaFoldDB" id="A0A2T3BCP9"/>
<sequence length="58" mass="6700">MEEAAEDKRRFSKVINPQPTTHSPQPTGEPEHRTRNTCPDSPCMQKGRRRLVIMTHKS</sequence>
<organism evidence="2 3">
    <name type="scientific">Amorphotheca resinae ATCC 22711</name>
    <dbReference type="NCBI Taxonomy" id="857342"/>
    <lineage>
        <taxon>Eukaryota</taxon>
        <taxon>Fungi</taxon>
        <taxon>Dikarya</taxon>
        <taxon>Ascomycota</taxon>
        <taxon>Pezizomycotina</taxon>
        <taxon>Leotiomycetes</taxon>
        <taxon>Helotiales</taxon>
        <taxon>Amorphothecaceae</taxon>
        <taxon>Amorphotheca</taxon>
    </lineage>
</organism>
<evidence type="ECO:0000256" key="1">
    <source>
        <dbReference type="SAM" id="MobiDB-lite"/>
    </source>
</evidence>
<feature type="compositionally biased region" description="Polar residues" evidence="1">
    <location>
        <begin position="15"/>
        <end position="26"/>
    </location>
</feature>
<dbReference type="InParanoid" id="A0A2T3BCP9"/>
<name>A0A2T3BCP9_AMORE</name>
<feature type="region of interest" description="Disordered" evidence="1">
    <location>
        <begin position="1"/>
        <end position="58"/>
    </location>
</feature>
<proteinExistence type="predicted"/>
<dbReference type="EMBL" id="KZ679006">
    <property type="protein sequence ID" value="PSS27142.1"/>
    <property type="molecule type" value="Genomic_DNA"/>
</dbReference>
<reference evidence="2 3" key="1">
    <citation type="journal article" date="2018" name="New Phytol.">
        <title>Comparative genomics and transcriptomics depict ericoid mycorrhizal fungi as versatile saprotrophs and plant mutualists.</title>
        <authorList>
            <person name="Martino E."/>
            <person name="Morin E."/>
            <person name="Grelet G.A."/>
            <person name="Kuo A."/>
            <person name="Kohler A."/>
            <person name="Daghino S."/>
            <person name="Barry K.W."/>
            <person name="Cichocki N."/>
            <person name="Clum A."/>
            <person name="Dockter R.B."/>
            <person name="Hainaut M."/>
            <person name="Kuo R.C."/>
            <person name="LaButti K."/>
            <person name="Lindahl B.D."/>
            <person name="Lindquist E.A."/>
            <person name="Lipzen A."/>
            <person name="Khouja H.R."/>
            <person name="Magnuson J."/>
            <person name="Murat C."/>
            <person name="Ohm R.A."/>
            <person name="Singer S.W."/>
            <person name="Spatafora J.W."/>
            <person name="Wang M."/>
            <person name="Veneault-Fourrey C."/>
            <person name="Henrissat B."/>
            <person name="Grigoriev I.V."/>
            <person name="Martin F.M."/>
            <person name="Perotto S."/>
        </authorList>
    </citation>
    <scope>NUCLEOTIDE SEQUENCE [LARGE SCALE GENOMIC DNA]</scope>
    <source>
        <strain evidence="2 3">ATCC 22711</strain>
    </source>
</reference>
<gene>
    <name evidence="2" type="ORF">M430DRAFT_31997</name>
</gene>
<evidence type="ECO:0000313" key="2">
    <source>
        <dbReference type="EMBL" id="PSS27142.1"/>
    </source>
</evidence>
<dbReference type="RefSeq" id="XP_024724667.1">
    <property type="nucleotide sequence ID" value="XM_024866084.1"/>
</dbReference>
<accession>A0A2T3BCP9</accession>
<keyword evidence="3" id="KW-1185">Reference proteome</keyword>
<protein>
    <submittedName>
        <fullName evidence="2">Uncharacterized protein</fullName>
    </submittedName>
</protein>
<evidence type="ECO:0000313" key="3">
    <source>
        <dbReference type="Proteomes" id="UP000241818"/>
    </source>
</evidence>
<dbReference type="GeneID" id="36574165"/>
<feature type="compositionally biased region" description="Basic residues" evidence="1">
    <location>
        <begin position="46"/>
        <end position="58"/>
    </location>
</feature>